<gene>
    <name evidence="1" type="ORF">IZO911_LOCUS22603</name>
</gene>
<protein>
    <submittedName>
        <fullName evidence="1">Uncharacterized protein</fullName>
    </submittedName>
</protein>
<accession>A0A814NHE8</accession>
<reference evidence="1" key="1">
    <citation type="submission" date="2021-02" db="EMBL/GenBank/DDBJ databases">
        <authorList>
            <person name="Nowell W R."/>
        </authorList>
    </citation>
    <scope>NUCLEOTIDE SEQUENCE</scope>
</reference>
<dbReference type="EMBL" id="CAJNOE010000254">
    <property type="protein sequence ID" value="CAF1092965.1"/>
    <property type="molecule type" value="Genomic_DNA"/>
</dbReference>
<proteinExistence type="predicted"/>
<evidence type="ECO:0000313" key="1">
    <source>
        <dbReference type="EMBL" id="CAF1092965.1"/>
    </source>
</evidence>
<dbReference type="Gene3D" id="3.80.10.10">
    <property type="entry name" value="Ribonuclease Inhibitor"/>
    <property type="match status" value="1"/>
</dbReference>
<evidence type="ECO:0000313" key="2">
    <source>
        <dbReference type="Proteomes" id="UP000663860"/>
    </source>
</evidence>
<name>A0A814NHE8_9BILA</name>
<organism evidence="1 2">
    <name type="scientific">Adineta steineri</name>
    <dbReference type="NCBI Taxonomy" id="433720"/>
    <lineage>
        <taxon>Eukaryota</taxon>
        <taxon>Metazoa</taxon>
        <taxon>Spiralia</taxon>
        <taxon>Gnathifera</taxon>
        <taxon>Rotifera</taxon>
        <taxon>Eurotatoria</taxon>
        <taxon>Bdelloidea</taxon>
        <taxon>Adinetida</taxon>
        <taxon>Adinetidae</taxon>
        <taxon>Adineta</taxon>
    </lineage>
</organism>
<dbReference type="AlphaFoldDB" id="A0A814NHE8"/>
<dbReference type="InterPro" id="IPR032675">
    <property type="entry name" value="LRR_dom_sf"/>
</dbReference>
<dbReference type="Proteomes" id="UP000663860">
    <property type="component" value="Unassembled WGS sequence"/>
</dbReference>
<sequence length="195" mass="22756">MIFSNIKTLVLKEEHDPKWSDYIVPIIESTRSSKLIMNLFNLQHLDIKRTCTIELPLILLQILKETPHLSSLSIDRIDLISLLTNDELCNYFSKLITKLKIRDYTHWGSNAFNSLEQVWNIFSNIEQLKCYIDSLNDILFLFNHLPKILNLTVVCDPDSDDDLQLWLQNNISQLNANFFVDTYDGSLNFCINKSM</sequence>
<comment type="caution">
    <text evidence="1">The sequence shown here is derived from an EMBL/GenBank/DDBJ whole genome shotgun (WGS) entry which is preliminary data.</text>
</comment>